<dbReference type="AlphaFoldDB" id="A0A517MBW5"/>
<dbReference type="FunFam" id="2.40.50.140:FF:000051">
    <property type="entry name" value="RNA-binding transcriptional accessory protein"/>
    <property type="match status" value="2"/>
</dbReference>
<dbReference type="PROSITE" id="PS50126">
    <property type="entry name" value="S1"/>
    <property type="match status" value="4"/>
</dbReference>
<dbReference type="PRINTS" id="PR00681">
    <property type="entry name" value="RIBOSOMALS1"/>
</dbReference>
<dbReference type="InterPro" id="IPR012340">
    <property type="entry name" value="NA-bd_OB-fold"/>
</dbReference>
<dbReference type="GO" id="GO:0022627">
    <property type="term" value="C:cytosolic small ribosomal subunit"/>
    <property type="evidence" value="ECO:0007669"/>
    <property type="project" value="TreeGrafter"/>
</dbReference>
<dbReference type="GO" id="GO:0006412">
    <property type="term" value="P:translation"/>
    <property type="evidence" value="ECO:0007669"/>
    <property type="project" value="TreeGrafter"/>
</dbReference>
<feature type="region of interest" description="Disordered" evidence="4">
    <location>
        <begin position="528"/>
        <end position="577"/>
    </location>
</feature>
<evidence type="ECO:0000313" key="6">
    <source>
        <dbReference type="EMBL" id="QDS92351.1"/>
    </source>
</evidence>
<protein>
    <recommendedName>
        <fullName evidence="5">S1 motif domain-containing protein</fullName>
    </recommendedName>
</protein>
<dbReference type="InterPro" id="IPR050437">
    <property type="entry name" value="Ribos_protein_bS1-like"/>
</dbReference>
<evidence type="ECO:0000256" key="1">
    <source>
        <dbReference type="ARBA" id="ARBA00006767"/>
    </source>
</evidence>
<dbReference type="Proteomes" id="UP000320672">
    <property type="component" value="Chromosome"/>
</dbReference>
<proteinExistence type="inferred from homology"/>
<feature type="domain" description="S1 motif" evidence="5">
    <location>
        <begin position="208"/>
        <end position="268"/>
    </location>
</feature>
<feature type="domain" description="S1 motif" evidence="5">
    <location>
        <begin position="371"/>
        <end position="439"/>
    </location>
</feature>
<keyword evidence="2" id="KW-0689">Ribosomal protein</keyword>
<evidence type="ECO:0000256" key="3">
    <source>
        <dbReference type="ARBA" id="ARBA00023274"/>
    </source>
</evidence>
<feature type="compositionally biased region" description="Low complexity" evidence="4">
    <location>
        <begin position="15"/>
        <end position="24"/>
    </location>
</feature>
<dbReference type="OrthoDB" id="9804077at2"/>
<keyword evidence="7" id="KW-1185">Reference proteome</keyword>
<dbReference type="Gene3D" id="2.40.50.140">
    <property type="entry name" value="Nucleic acid-binding proteins"/>
    <property type="match status" value="4"/>
</dbReference>
<dbReference type="KEGG" id="rml:FF011L_10930"/>
<dbReference type="SMART" id="SM00316">
    <property type="entry name" value="S1"/>
    <property type="match status" value="4"/>
</dbReference>
<dbReference type="CDD" id="cd04465">
    <property type="entry name" value="S1_RPS1_repeat_ec2_hs2"/>
    <property type="match status" value="1"/>
</dbReference>
<evidence type="ECO:0000256" key="2">
    <source>
        <dbReference type="ARBA" id="ARBA00022980"/>
    </source>
</evidence>
<dbReference type="Pfam" id="PF00575">
    <property type="entry name" value="S1"/>
    <property type="match status" value="3"/>
</dbReference>
<feature type="compositionally biased region" description="Low complexity" evidence="4">
    <location>
        <begin position="37"/>
        <end position="103"/>
    </location>
</feature>
<dbReference type="PANTHER" id="PTHR10724:SF7">
    <property type="entry name" value="SMALL RIBOSOMAL SUBUNIT PROTEIN BS1C"/>
    <property type="match status" value="1"/>
</dbReference>
<reference evidence="6 7" key="1">
    <citation type="submission" date="2019-02" db="EMBL/GenBank/DDBJ databases">
        <title>Deep-cultivation of Planctomycetes and their phenomic and genomic characterization uncovers novel biology.</title>
        <authorList>
            <person name="Wiegand S."/>
            <person name="Jogler M."/>
            <person name="Boedeker C."/>
            <person name="Pinto D."/>
            <person name="Vollmers J."/>
            <person name="Rivas-Marin E."/>
            <person name="Kohn T."/>
            <person name="Peeters S.H."/>
            <person name="Heuer A."/>
            <person name="Rast P."/>
            <person name="Oberbeckmann S."/>
            <person name="Bunk B."/>
            <person name="Jeske O."/>
            <person name="Meyerdierks A."/>
            <person name="Storesund J.E."/>
            <person name="Kallscheuer N."/>
            <person name="Luecker S."/>
            <person name="Lage O.M."/>
            <person name="Pohl T."/>
            <person name="Merkel B.J."/>
            <person name="Hornburger P."/>
            <person name="Mueller R.-W."/>
            <person name="Bruemmer F."/>
            <person name="Labrenz M."/>
            <person name="Spormann A.M."/>
            <person name="Op den Camp H."/>
            <person name="Overmann J."/>
            <person name="Amann R."/>
            <person name="Jetten M.S.M."/>
            <person name="Mascher T."/>
            <person name="Medema M.H."/>
            <person name="Devos D.P."/>
            <person name="Kaster A.-K."/>
            <person name="Ovreas L."/>
            <person name="Rohde M."/>
            <person name="Galperin M.Y."/>
            <person name="Jogler C."/>
        </authorList>
    </citation>
    <scope>NUCLEOTIDE SEQUENCE [LARGE SCALE GENOMIC DNA]</scope>
    <source>
        <strain evidence="6 7">FF011L</strain>
    </source>
</reference>
<dbReference type="CDD" id="cd05688">
    <property type="entry name" value="S1_RPS1_repeat_ec3"/>
    <property type="match status" value="1"/>
</dbReference>
<evidence type="ECO:0000259" key="5">
    <source>
        <dbReference type="PROSITE" id="PS50126"/>
    </source>
</evidence>
<dbReference type="RefSeq" id="WP_145350622.1">
    <property type="nucleotide sequence ID" value="NZ_CP036262.1"/>
</dbReference>
<dbReference type="InterPro" id="IPR035104">
    <property type="entry name" value="Ribosomal_protein_S1-like"/>
</dbReference>
<dbReference type="EMBL" id="CP036262">
    <property type="protein sequence ID" value="QDS92351.1"/>
    <property type="molecule type" value="Genomic_DNA"/>
</dbReference>
<evidence type="ECO:0000313" key="7">
    <source>
        <dbReference type="Proteomes" id="UP000320672"/>
    </source>
</evidence>
<keyword evidence="3" id="KW-0687">Ribonucleoprotein</keyword>
<sequence>MTVGENPESQPAPETPDSQPAPAATDPPAPAAEKDSSAAGEATETTAAPPASEQPAAEKPAAELGPLSAAARRSGPLAARGAGAARPTSPASAPATSKASGGAQKPGNAPAVKPQFAKPPGSGSGRPTTGKPGSGPRPGSKRPGGNKKPDQPNPLQAPQPNRARITIPSKRSPLADDIQQELDAELAGADFDALMSGMPDRKGGLAEGQRVHAAVLKIHDDSVFVSLGGPDEGMIPFEQFEEEPTVGQSIEVIVRGFSSEDGLYLCVIPGQTISVSDISDLEEGATVEATVTATNTGGLELTVGGAPAFMPISQITEHRIEDTSDFVGQKLVCVITECNPGRNRLVLSRRAVLERERAERRKEQMEQLEVGQMHEGIVRSIKDFGAFVDLGGCDGLIHISKLSWDRVQHPSEVLEEGQKVKVRIDQFDKETGKIGLSYRDLITNPWDTVDTDYPIGQVVNGTVTRVANFGAFVKLGPGIEGLIHISELAHHRVSRVNNVVQEGENVEVKVMSIDTESQRVGLSLKAATAAPVETKSDSAPEEIDEPVREPIIKPQHTGPLKGGTGGDSGGDRFGLRW</sequence>
<dbReference type="GO" id="GO:0003729">
    <property type="term" value="F:mRNA binding"/>
    <property type="evidence" value="ECO:0007669"/>
    <property type="project" value="TreeGrafter"/>
</dbReference>
<dbReference type="GO" id="GO:0003735">
    <property type="term" value="F:structural constituent of ribosome"/>
    <property type="evidence" value="ECO:0007669"/>
    <property type="project" value="TreeGrafter"/>
</dbReference>
<name>A0A517MBW5_9BACT</name>
<dbReference type="InterPro" id="IPR003029">
    <property type="entry name" value="S1_domain"/>
</dbReference>
<accession>A0A517MBW5</accession>
<gene>
    <name evidence="6" type="ORF">FF011L_10930</name>
</gene>
<feature type="region of interest" description="Disordered" evidence="4">
    <location>
        <begin position="1"/>
        <end position="172"/>
    </location>
</feature>
<comment type="similarity">
    <text evidence="1">Belongs to the bacterial ribosomal protein bS1 family.</text>
</comment>
<feature type="domain" description="S1 motif" evidence="5">
    <location>
        <begin position="456"/>
        <end position="525"/>
    </location>
</feature>
<dbReference type="SUPFAM" id="SSF50249">
    <property type="entry name" value="Nucleic acid-binding proteins"/>
    <property type="match status" value="4"/>
</dbReference>
<evidence type="ECO:0000256" key="4">
    <source>
        <dbReference type="SAM" id="MobiDB-lite"/>
    </source>
</evidence>
<feature type="domain" description="S1 motif" evidence="5">
    <location>
        <begin position="284"/>
        <end position="350"/>
    </location>
</feature>
<organism evidence="6 7">
    <name type="scientific">Roseimaritima multifibrata</name>
    <dbReference type="NCBI Taxonomy" id="1930274"/>
    <lineage>
        <taxon>Bacteria</taxon>
        <taxon>Pseudomonadati</taxon>
        <taxon>Planctomycetota</taxon>
        <taxon>Planctomycetia</taxon>
        <taxon>Pirellulales</taxon>
        <taxon>Pirellulaceae</taxon>
        <taxon>Roseimaritima</taxon>
    </lineage>
</organism>
<dbReference type="PANTHER" id="PTHR10724">
    <property type="entry name" value="30S RIBOSOMAL PROTEIN S1"/>
    <property type="match status" value="1"/>
</dbReference>
<feature type="compositionally biased region" description="Low complexity" evidence="4">
    <location>
        <begin position="118"/>
        <end position="131"/>
    </location>
</feature>